<feature type="region of interest" description="Disordered" evidence="1">
    <location>
        <begin position="493"/>
        <end position="522"/>
    </location>
</feature>
<name>A0A163JH14_ABSGL</name>
<dbReference type="GO" id="GO:0016491">
    <property type="term" value="F:oxidoreductase activity"/>
    <property type="evidence" value="ECO:0007669"/>
    <property type="project" value="InterPro"/>
</dbReference>
<dbReference type="GO" id="GO:0006598">
    <property type="term" value="P:polyamine catabolic process"/>
    <property type="evidence" value="ECO:0007669"/>
    <property type="project" value="TreeGrafter"/>
</dbReference>
<gene>
    <name evidence="4" type="primary">ABSGL_04895.1 scaffold 6065</name>
</gene>
<dbReference type="STRING" id="4829.A0A163JH14"/>
<organism evidence="4">
    <name type="scientific">Absidia glauca</name>
    <name type="common">Pin mould</name>
    <dbReference type="NCBI Taxonomy" id="4829"/>
    <lineage>
        <taxon>Eukaryota</taxon>
        <taxon>Fungi</taxon>
        <taxon>Fungi incertae sedis</taxon>
        <taxon>Mucoromycota</taxon>
        <taxon>Mucoromycotina</taxon>
        <taxon>Mucoromycetes</taxon>
        <taxon>Mucorales</taxon>
        <taxon>Cunninghamellaceae</taxon>
        <taxon>Absidia</taxon>
    </lineage>
</organism>
<dbReference type="SUPFAM" id="SSF51905">
    <property type="entry name" value="FAD/NAD(P)-binding domain"/>
    <property type="match status" value="1"/>
</dbReference>
<dbReference type="InterPro" id="IPR050281">
    <property type="entry name" value="Flavin_monoamine_oxidase"/>
</dbReference>
<accession>A0A163JH14</accession>
<proteinExistence type="predicted"/>
<keyword evidence="5" id="KW-1185">Reference proteome</keyword>
<dbReference type="OrthoDB" id="5046242at2759"/>
<dbReference type="InParanoid" id="A0A163JH14"/>
<dbReference type="Gene3D" id="3.50.50.60">
    <property type="entry name" value="FAD/NAD(P)-binding domain"/>
    <property type="match status" value="1"/>
</dbReference>
<feature type="domain" description="Amine oxidase" evidence="3">
    <location>
        <begin position="214"/>
        <end position="460"/>
    </location>
</feature>
<dbReference type="SUPFAM" id="SSF54373">
    <property type="entry name" value="FAD-linked reductases, C-terminal domain"/>
    <property type="match status" value="1"/>
</dbReference>
<dbReference type="AlphaFoldDB" id="A0A163JH14"/>
<evidence type="ECO:0000313" key="4">
    <source>
        <dbReference type="EMBL" id="SAL99294.1"/>
    </source>
</evidence>
<feature type="chain" id="PRO_5007843363" description="Amine oxidase domain-containing protein" evidence="2">
    <location>
        <begin position="25"/>
        <end position="522"/>
    </location>
</feature>
<feature type="signal peptide" evidence="2">
    <location>
        <begin position="1"/>
        <end position="24"/>
    </location>
</feature>
<dbReference type="Pfam" id="PF01593">
    <property type="entry name" value="Amino_oxidase"/>
    <property type="match status" value="2"/>
</dbReference>
<evidence type="ECO:0000313" key="5">
    <source>
        <dbReference type="Proteomes" id="UP000078561"/>
    </source>
</evidence>
<dbReference type="Proteomes" id="UP000078561">
    <property type="component" value="Unassembled WGS sequence"/>
</dbReference>
<evidence type="ECO:0000256" key="2">
    <source>
        <dbReference type="SAM" id="SignalP"/>
    </source>
</evidence>
<dbReference type="EMBL" id="LT552609">
    <property type="protein sequence ID" value="SAL99294.1"/>
    <property type="molecule type" value="Genomic_DNA"/>
</dbReference>
<keyword evidence="2" id="KW-0732">Signal</keyword>
<dbReference type="InterPro" id="IPR002937">
    <property type="entry name" value="Amino_oxidase"/>
</dbReference>
<sequence>MSMSSSIFVIVLFLLLSGTVPANAEALEMRRTTVVILGAGASGISAALTLQEKGISDFIIVDAQSFIGGRVQHEDFDGKTVELGANWKNLVYFDQEGGQLPTGTGHNVSALFDETMETMVEFAGLRMKRNQVDLSSRTALQLMGWSPDTPLKAAVEYFGVNWELAEPAEMSSLDYATGTVDTVSGSFPNGNDFVVDDRGFNFILEREARTILADDDPRLLLNTLVTDILYDDYDKVTILTANGTTIVADHGICTFSLGVLQNQQVKFTPELPEWKREALLSFHMTTYTKIFVKFAQDNFWGDWEFALYASNNTRYGGDYTVWQNIAATRTSSYQNHPSSHSSDTHNVLMVTTTYKESEKVEIKTDQQVKEEIHRVLQHMFPHIQVPYPTDILIPRWRQNPLFHGSYSNWPIGMSLQHHENMRAPLPLHPTQHPRLWFAGEAMSQKYYGYLHGAWLNGQEVGRVVGNCLTQSKCHHPYRYHPIVTGCSNAVQEKTQRRSMARRFPPKEPEKSASQKQKAFAPY</sequence>
<evidence type="ECO:0000259" key="3">
    <source>
        <dbReference type="Pfam" id="PF01593"/>
    </source>
</evidence>
<feature type="domain" description="Amine oxidase" evidence="3">
    <location>
        <begin position="42"/>
        <end position="87"/>
    </location>
</feature>
<dbReference type="InterPro" id="IPR036188">
    <property type="entry name" value="FAD/NAD-bd_sf"/>
</dbReference>
<dbReference type="PANTHER" id="PTHR10742">
    <property type="entry name" value="FLAVIN MONOAMINE OXIDASE"/>
    <property type="match status" value="1"/>
</dbReference>
<dbReference type="PANTHER" id="PTHR10742:SF313">
    <property type="entry name" value="AMINE OXIDASE"/>
    <property type="match status" value="1"/>
</dbReference>
<evidence type="ECO:0000256" key="1">
    <source>
        <dbReference type="SAM" id="MobiDB-lite"/>
    </source>
</evidence>
<dbReference type="OMA" id="YSFRSTY"/>
<protein>
    <recommendedName>
        <fullName evidence="3">Amine oxidase domain-containing protein</fullName>
    </recommendedName>
</protein>
<dbReference type="Gene3D" id="3.90.660.10">
    <property type="match status" value="2"/>
</dbReference>
<reference evidence="4" key="1">
    <citation type="submission" date="2016-04" db="EMBL/GenBank/DDBJ databases">
        <authorList>
            <person name="Evans L.H."/>
            <person name="Alamgir A."/>
            <person name="Owens N."/>
            <person name="Weber N.D."/>
            <person name="Virtaneva K."/>
            <person name="Barbian K."/>
            <person name="Babar A."/>
            <person name="Rosenke K."/>
        </authorList>
    </citation>
    <scope>NUCLEOTIDE SEQUENCE [LARGE SCALE GENOMIC DNA]</scope>
    <source>
        <strain evidence="4">CBS 101.48</strain>
    </source>
</reference>